<feature type="non-terminal residue" evidence="1">
    <location>
        <position position="73"/>
    </location>
</feature>
<name>W2XIX5_PHYNI</name>
<dbReference type="PANTHER" id="PTHR40866">
    <property type="entry name" value="BED-TYPE DOMAIN-CONTAINING PROTEIN"/>
    <property type="match status" value="1"/>
</dbReference>
<dbReference type="AlphaFoldDB" id="W2XIX5"/>
<comment type="caution">
    <text evidence="1">The sequence shown here is derived from an EMBL/GenBank/DDBJ whole genome shotgun (WGS) entry which is preliminary data.</text>
</comment>
<accession>W2XIX5</accession>
<protein>
    <recommendedName>
        <fullName evidence="3">HAT C-terminal dimerisation domain-containing protein</fullName>
    </recommendedName>
</protein>
<evidence type="ECO:0008006" key="3">
    <source>
        <dbReference type="Google" id="ProtNLM"/>
    </source>
</evidence>
<sequence length="73" mass="8485">MLRVLSWSAWKSVGAYEQRHVLLRSVPPTSNMVERFYSIARTTFGHERNGLQTITLEQILFLRQNAGYWDASV</sequence>
<dbReference type="Proteomes" id="UP000018958">
    <property type="component" value="Unassembled WGS sequence"/>
</dbReference>
<evidence type="ECO:0000313" key="1">
    <source>
        <dbReference type="EMBL" id="ETP22596.1"/>
    </source>
</evidence>
<dbReference type="EMBL" id="ANIX01000941">
    <property type="protein sequence ID" value="ETP22596.1"/>
    <property type="molecule type" value="Genomic_DNA"/>
</dbReference>
<dbReference type="OrthoDB" id="119381at2759"/>
<organism evidence="1 2">
    <name type="scientific">Phytophthora nicotianae CJ01A1</name>
    <dbReference type="NCBI Taxonomy" id="1317063"/>
    <lineage>
        <taxon>Eukaryota</taxon>
        <taxon>Sar</taxon>
        <taxon>Stramenopiles</taxon>
        <taxon>Oomycota</taxon>
        <taxon>Peronosporomycetes</taxon>
        <taxon>Peronosporales</taxon>
        <taxon>Peronosporaceae</taxon>
        <taxon>Phytophthora</taxon>
    </lineage>
</organism>
<proteinExistence type="predicted"/>
<gene>
    <name evidence="1" type="ORF">F441_04139</name>
</gene>
<dbReference type="PANTHER" id="PTHR40866:SF1">
    <property type="entry name" value="BED-TYPE DOMAIN-CONTAINING PROTEIN"/>
    <property type="match status" value="1"/>
</dbReference>
<reference evidence="1 2" key="1">
    <citation type="submission" date="2013-11" db="EMBL/GenBank/DDBJ databases">
        <title>The Genome Sequence of Phytophthora parasitica CJ01A1.</title>
        <authorList>
            <consortium name="The Broad Institute Genomics Platform"/>
            <person name="Russ C."/>
            <person name="Tyler B."/>
            <person name="Panabieres F."/>
            <person name="Shan W."/>
            <person name="Tripathy S."/>
            <person name="Grunwald N."/>
            <person name="Machado M."/>
            <person name="Johnson C.S."/>
            <person name="Walker B."/>
            <person name="Young S.K."/>
            <person name="Zeng Q."/>
            <person name="Gargeya S."/>
            <person name="Fitzgerald M."/>
            <person name="Haas B."/>
            <person name="Abouelleil A."/>
            <person name="Allen A.W."/>
            <person name="Alvarado L."/>
            <person name="Arachchi H.M."/>
            <person name="Berlin A.M."/>
            <person name="Chapman S.B."/>
            <person name="Gainer-Dewar J."/>
            <person name="Goldberg J."/>
            <person name="Griggs A."/>
            <person name="Gujja S."/>
            <person name="Hansen M."/>
            <person name="Howarth C."/>
            <person name="Imamovic A."/>
            <person name="Ireland A."/>
            <person name="Larimer J."/>
            <person name="McCowan C."/>
            <person name="Murphy C."/>
            <person name="Pearson M."/>
            <person name="Poon T.W."/>
            <person name="Priest M."/>
            <person name="Roberts A."/>
            <person name="Saif S."/>
            <person name="Shea T."/>
            <person name="Sisk P."/>
            <person name="Sykes S."/>
            <person name="Wortman J."/>
            <person name="Nusbaum C."/>
            <person name="Birren B."/>
        </authorList>
    </citation>
    <scope>NUCLEOTIDE SEQUENCE [LARGE SCALE GENOMIC DNA]</scope>
    <source>
        <strain evidence="1 2">CJ01A1</strain>
    </source>
</reference>
<evidence type="ECO:0000313" key="2">
    <source>
        <dbReference type="Proteomes" id="UP000018958"/>
    </source>
</evidence>